<dbReference type="InterPro" id="IPR000847">
    <property type="entry name" value="LysR_HTH_N"/>
</dbReference>
<evidence type="ECO:0000256" key="4">
    <source>
        <dbReference type="ARBA" id="ARBA00023163"/>
    </source>
</evidence>
<dbReference type="GO" id="GO:0032993">
    <property type="term" value="C:protein-DNA complex"/>
    <property type="evidence" value="ECO:0007669"/>
    <property type="project" value="TreeGrafter"/>
</dbReference>
<dbReference type="GO" id="GO:0003677">
    <property type="term" value="F:DNA binding"/>
    <property type="evidence" value="ECO:0007669"/>
    <property type="project" value="UniProtKB-KW"/>
</dbReference>
<accession>A0A2U1CRC5</accession>
<feature type="domain" description="HTH lysR-type" evidence="5">
    <location>
        <begin position="1"/>
        <end position="58"/>
    </location>
</feature>
<dbReference type="RefSeq" id="WP_116517521.1">
    <property type="nucleotide sequence ID" value="NZ_JACCEX010000001.1"/>
</dbReference>
<dbReference type="PANTHER" id="PTHR30346">
    <property type="entry name" value="TRANSCRIPTIONAL DUAL REGULATOR HCAR-RELATED"/>
    <property type="match status" value="1"/>
</dbReference>
<dbReference type="PANTHER" id="PTHR30346:SF0">
    <property type="entry name" value="HCA OPERON TRANSCRIPTIONAL ACTIVATOR HCAR"/>
    <property type="match status" value="1"/>
</dbReference>
<dbReference type="Pfam" id="PF03466">
    <property type="entry name" value="LysR_substrate"/>
    <property type="match status" value="1"/>
</dbReference>
<dbReference type="Gene3D" id="3.40.190.290">
    <property type="match status" value="1"/>
</dbReference>
<dbReference type="Gene3D" id="1.10.10.10">
    <property type="entry name" value="Winged helix-like DNA-binding domain superfamily/Winged helix DNA-binding domain"/>
    <property type="match status" value="1"/>
</dbReference>
<dbReference type="EMBL" id="QEKO01000001">
    <property type="protein sequence ID" value="PVY68351.1"/>
    <property type="molecule type" value="Genomic_DNA"/>
</dbReference>
<dbReference type="GO" id="GO:0003700">
    <property type="term" value="F:DNA-binding transcription factor activity"/>
    <property type="evidence" value="ECO:0007669"/>
    <property type="project" value="InterPro"/>
</dbReference>
<dbReference type="InterPro" id="IPR036388">
    <property type="entry name" value="WH-like_DNA-bd_sf"/>
</dbReference>
<dbReference type="PROSITE" id="PS50931">
    <property type="entry name" value="HTH_LYSR"/>
    <property type="match status" value="1"/>
</dbReference>
<dbReference type="SUPFAM" id="SSF53850">
    <property type="entry name" value="Periplasmic binding protein-like II"/>
    <property type="match status" value="1"/>
</dbReference>
<sequence length="316" mass="34392">MHTRLLEYMLRVAELGSINKAALDLNLSQPTLSRHIATLEKMMGTTLFVRTQGGVSLTEAGKLLADRARPLLRQFSMLKDQVGEMASGQLSIGVPASWQKIFTSPFAGRLVTQHPEIKLRVHEGVSNMLRDHLLAGLLDLCIIPFDPAPPTGYAQTPLVREPLIVLGSQADHLKPHEATPISRLDGAKLILPGRPNAITSQIEHMLKRKGMDFSIAVETDTLGLCLDLAREGLGLTIVPACALYEHGLSNVSWSPLRGLYLTWSLFESLARSHSQAVHEGRRLVHATVAEAIARGSWHGVEAASRPAPSEPAQSAE</sequence>
<evidence type="ECO:0000313" key="6">
    <source>
        <dbReference type="EMBL" id="PVY68351.1"/>
    </source>
</evidence>
<dbReference type="Pfam" id="PF00126">
    <property type="entry name" value="HTH_1"/>
    <property type="match status" value="1"/>
</dbReference>
<keyword evidence="2" id="KW-0805">Transcription regulation</keyword>
<dbReference type="OrthoDB" id="8587114at2"/>
<dbReference type="Proteomes" id="UP000246145">
    <property type="component" value="Unassembled WGS sequence"/>
</dbReference>
<evidence type="ECO:0000313" key="7">
    <source>
        <dbReference type="Proteomes" id="UP000246145"/>
    </source>
</evidence>
<evidence type="ECO:0000256" key="2">
    <source>
        <dbReference type="ARBA" id="ARBA00023015"/>
    </source>
</evidence>
<name>A0A2U1CRC5_9BURK</name>
<proteinExistence type="inferred from homology"/>
<keyword evidence="3" id="KW-0238">DNA-binding</keyword>
<dbReference type="SUPFAM" id="SSF46785">
    <property type="entry name" value="Winged helix' DNA-binding domain"/>
    <property type="match status" value="1"/>
</dbReference>
<keyword evidence="4" id="KW-0804">Transcription</keyword>
<dbReference type="InterPro" id="IPR005119">
    <property type="entry name" value="LysR_subst-bd"/>
</dbReference>
<comment type="similarity">
    <text evidence="1">Belongs to the LysR transcriptional regulatory family.</text>
</comment>
<reference evidence="6 7" key="1">
    <citation type="submission" date="2018-04" db="EMBL/GenBank/DDBJ databases">
        <title>Genomic Encyclopedia of Type Strains, Phase IV (KMG-IV): sequencing the most valuable type-strain genomes for metagenomic binning, comparative biology and taxonomic classification.</title>
        <authorList>
            <person name="Goeker M."/>
        </authorList>
    </citation>
    <scope>NUCLEOTIDE SEQUENCE [LARGE SCALE GENOMIC DNA]</scope>
    <source>
        <strain evidence="6 7">DSM 10065</strain>
    </source>
</reference>
<protein>
    <submittedName>
        <fullName evidence="6">LysR family nitrogen assimilation transcriptional regulator</fullName>
    </submittedName>
</protein>
<evidence type="ECO:0000256" key="1">
    <source>
        <dbReference type="ARBA" id="ARBA00009437"/>
    </source>
</evidence>
<dbReference type="STRING" id="1231391.GCA_000308195_01969"/>
<dbReference type="InterPro" id="IPR036390">
    <property type="entry name" value="WH_DNA-bd_sf"/>
</dbReference>
<organism evidence="6 7">
    <name type="scientific">Pusillimonas noertemannii</name>
    <dbReference type="NCBI Taxonomy" id="305977"/>
    <lineage>
        <taxon>Bacteria</taxon>
        <taxon>Pseudomonadati</taxon>
        <taxon>Pseudomonadota</taxon>
        <taxon>Betaproteobacteria</taxon>
        <taxon>Burkholderiales</taxon>
        <taxon>Alcaligenaceae</taxon>
        <taxon>Pusillimonas</taxon>
    </lineage>
</organism>
<keyword evidence="7" id="KW-1185">Reference proteome</keyword>
<evidence type="ECO:0000256" key="3">
    <source>
        <dbReference type="ARBA" id="ARBA00023125"/>
    </source>
</evidence>
<evidence type="ECO:0000259" key="5">
    <source>
        <dbReference type="PROSITE" id="PS50931"/>
    </source>
</evidence>
<gene>
    <name evidence="6" type="ORF">C7440_0746</name>
</gene>
<comment type="caution">
    <text evidence="6">The sequence shown here is derived from an EMBL/GenBank/DDBJ whole genome shotgun (WGS) entry which is preliminary data.</text>
</comment>
<dbReference type="FunFam" id="1.10.10.10:FF:000001">
    <property type="entry name" value="LysR family transcriptional regulator"/>
    <property type="match status" value="1"/>
</dbReference>
<dbReference type="AlphaFoldDB" id="A0A2U1CRC5"/>
<dbReference type="PRINTS" id="PR00039">
    <property type="entry name" value="HTHLYSR"/>
</dbReference>